<keyword evidence="16" id="KW-1185">Reference proteome</keyword>
<feature type="region of interest" description="Disordered" evidence="11">
    <location>
        <begin position="201"/>
        <end position="249"/>
    </location>
</feature>
<dbReference type="SMART" id="SM00387">
    <property type="entry name" value="HATPase_c"/>
    <property type="match status" value="1"/>
</dbReference>
<keyword evidence="10 12" id="KW-0472">Membrane</keyword>
<dbReference type="InterPro" id="IPR003661">
    <property type="entry name" value="HisK_dim/P_dom"/>
</dbReference>
<evidence type="ECO:0000256" key="6">
    <source>
        <dbReference type="ARBA" id="ARBA00022692"/>
    </source>
</evidence>
<dbReference type="GO" id="GO:0000155">
    <property type="term" value="F:phosphorelay sensor kinase activity"/>
    <property type="evidence" value="ECO:0007669"/>
    <property type="project" value="InterPro"/>
</dbReference>
<dbReference type="SMART" id="SM00388">
    <property type="entry name" value="HisKA"/>
    <property type="match status" value="1"/>
</dbReference>
<dbReference type="Pfam" id="PF00672">
    <property type="entry name" value="HAMP"/>
    <property type="match status" value="1"/>
</dbReference>
<dbReference type="InterPro" id="IPR036890">
    <property type="entry name" value="HATPase_C_sf"/>
</dbReference>
<dbReference type="CDD" id="cd06225">
    <property type="entry name" value="HAMP"/>
    <property type="match status" value="1"/>
</dbReference>
<dbReference type="CDD" id="cd00082">
    <property type="entry name" value="HisKA"/>
    <property type="match status" value="1"/>
</dbReference>
<dbReference type="Gene3D" id="1.10.287.130">
    <property type="match status" value="1"/>
</dbReference>
<dbReference type="InterPro" id="IPR005467">
    <property type="entry name" value="His_kinase_dom"/>
</dbReference>
<proteinExistence type="predicted"/>
<keyword evidence="7 15" id="KW-0418">Kinase</keyword>
<keyword evidence="9" id="KW-0902">Two-component regulatory system</keyword>
<dbReference type="PROSITE" id="PS50885">
    <property type="entry name" value="HAMP"/>
    <property type="match status" value="1"/>
</dbReference>
<evidence type="ECO:0000313" key="15">
    <source>
        <dbReference type="EMBL" id="OZG60612.1"/>
    </source>
</evidence>
<gene>
    <name evidence="15" type="ORF">BMYO_0743</name>
</gene>
<dbReference type="EC" id="2.7.13.3" evidence="3"/>
<feature type="compositionally biased region" description="Low complexity" evidence="11">
    <location>
        <begin position="34"/>
        <end position="44"/>
    </location>
</feature>
<dbReference type="Pfam" id="PF00512">
    <property type="entry name" value="HisKA"/>
    <property type="match status" value="1"/>
</dbReference>
<evidence type="ECO:0000259" key="13">
    <source>
        <dbReference type="PROSITE" id="PS50109"/>
    </source>
</evidence>
<feature type="domain" description="HAMP" evidence="14">
    <location>
        <begin position="332"/>
        <end position="385"/>
    </location>
</feature>
<dbReference type="PANTHER" id="PTHR45436:SF5">
    <property type="entry name" value="SENSOR HISTIDINE KINASE TRCS"/>
    <property type="match status" value="1"/>
</dbReference>
<evidence type="ECO:0000256" key="12">
    <source>
        <dbReference type="SAM" id="Phobius"/>
    </source>
</evidence>
<feature type="domain" description="Histidine kinase" evidence="13">
    <location>
        <begin position="400"/>
        <end position="673"/>
    </location>
</feature>
<dbReference type="InterPro" id="IPR003660">
    <property type="entry name" value="HAMP_dom"/>
</dbReference>
<evidence type="ECO:0000256" key="3">
    <source>
        <dbReference type="ARBA" id="ARBA00012438"/>
    </source>
</evidence>
<dbReference type="Gene3D" id="3.30.565.10">
    <property type="entry name" value="Histidine kinase-like ATPase, C-terminal domain"/>
    <property type="match status" value="1"/>
</dbReference>
<evidence type="ECO:0000256" key="5">
    <source>
        <dbReference type="ARBA" id="ARBA00022679"/>
    </source>
</evidence>
<evidence type="ECO:0000256" key="10">
    <source>
        <dbReference type="ARBA" id="ARBA00023136"/>
    </source>
</evidence>
<dbReference type="InterPro" id="IPR003594">
    <property type="entry name" value="HATPase_dom"/>
</dbReference>
<evidence type="ECO:0000259" key="14">
    <source>
        <dbReference type="PROSITE" id="PS50885"/>
    </source>
</evidence>
<feature type="compositionally biased region" description="Pro residues" evidence="11">
    <location>
        <begin position="7"/>
        <end position="33"/>
    </location>
</feature>
<comment type="catalytic activity">
    <reaction evidence="1">
        <text>ATP + protein L-histidine = ADP + protein N-phospho-L-histidine.</text>
        <dbReference type="EC" id="2.7.13.3"/>
    </reaction>
</comment>
<keyword evidence="6 12" id="KW-0812">Transmembrane</keyword>
<dbReference type="GO" id="GO:0005886">
    <property type="term" value="C:plasma membrane"/>
    <property type="evidence" value="ECO:0007669"/>
    <property type="project" value="UniProtKB-SubCell"/>
</dbReference>
<feature type="compositionally biased region" description="Low complexity" evidence="11">
    <location>
        <begin position="226"/>
        <end position="246"/>
    </location>
</feature>
<dbReference type="PROSITE" id="PS50109">
    <property type="entry name" value="HIS_KIN"/>
    <property type="match status" value="1"/>
</dbReference>
<evidence type="ECO:0000256" key="9">
    <source>
        <dbReference type="ARBA" id="ARBA00023012"/>
    </source>
</evidence>
<dbReference type="EMBL" id="MWWW01000006">
    <property type="protein sequence ID" value="OZG60612.1"/>
    <property type="molecule type" value="Genomic_DNA"/>
</dbReference>
<feature type="region of interest" description="Disordered" evidence="11">
    <location>
        <begin position="1"/>
        <end position="44"/>
    </location>
</feature>
<dbReference type="PANTHER" id="PTHR45436">
    <property type="entry name" value="SENSOR HISTIDINE KINASE YKOH"/>
    <property type="match status" value="1"/>
</dbReference>
<dbReference type="PRINTS" id="PR00344">
    <property type="entry name" value="BCTRLSENSOR"/>
</dbReference>
<evidence type="ECO:0000256" key="4">
    <source>
        <dbReference type="ARBA" id="ARBA00022553"/>
    </source>
</evidence>
<sequence length="746" mass="79003">MTSPRQSPNPNPNPSTPAPDSRPTPAAPIPAPAAAPSAAPGPDAVRYAKERHERKRNLFLRHLDRVSLSSKLVACTIVVLLVGVTVISFSIRTLVGNYMLEKTDTQLRVQSQLVFNNIDLLTKNDNSSGLNSPNSYFLQLQYTDGTKDADGNPLTVTPLLPQLRDNIVSMPVLPTDGDTSGITLGQVFTAPAVAKQIIQVQSETTQSPAPDGATPGDSGTGGNGSSSGQSGSNGTDGGESSQSSSSVTKVLANPRGNVSHATLASANAPWRILPLQWTAKDANGNEKVRGVLYIGLSLSDQMDTLNTLTRYCVVVGIAVLLLGGSLSTLIIQQTLAPLKRMEKTAAKIAAGDLSQRIPSAPENTEVGSLAASLNTMLSRIESSFHEQEETTNKMKRFVSDASHELRTPLAAIHGYAELYKMQRDMPGALERADESIEHIEKSSQRMTVLVEDLLSLARLDEGRGIDVTGTVHLSSLVTDAVDDLHALDPERVITRKIIQLEPARDLNHPASLKAVDGDWTKVVLPGDASRLRQVVTNIVGNIHRYTPTDSPAESAIGVIPAAIDPRQLGRMPSTDASLRRFIDAAEVGASMQTGYRYAVLQFIDHGPGVPDASRSQIFERFYTADPSRARQKGGTGLGMAIAQSVVRAHHGFICATATDGGGLTLTVVLPVEPVQPASVQQGTAGGPKESKGGKTGRTGKGAKQKGSWFSGPSEAKPHEEAPAQSVQPVDTAGRDGLATQPTPPKA</sequence>
<evidence type="ECO:0000256" key="1">
    <source>
        <dbReference type="ARBA" id="ARBA00000085"/>
    </source>
</evidence>
<dbReference type="InterPro" id="IPR036097">
    <property type="entry name" value="HisK_dim/P_sf"/>
</dbReference>
<reference evidence="15 16" key="1">
    <citation type="journal article" date="2017" name="BMC Genomics">
        <title>Comparative genomic and phylogenomic analyses of the Bifidobacteriaceae family.</title>
        <authorList>
            <person name="Lugli G.A."/>
            <person name="Milani C."/>
            <person name="Turroni F."/>
            <person name="Duranti S."/>
            <person name="Mancabelli L."/>
            <person name="Mangifesta M."/>
            <person name="Ferrario C."/>
            <person name="Modesto M."/>
            <person name="Mattarelli P."/>
            <person name="Jiri K."/>
            <person name="van Sinderen D."/>
            <person name="Ventura M."/>
        </authorList>
    </citation>
    <scope>NUCLEOTIDE SEQUENCE [LARGE SCALE GENOMIC DNA]</scope>
    <source>
        <strain evidence="15 16">DSM 100196</strain>
    </source>
</reference>
<dbReference type="SUPFAM" id="SSF55874">
    <property type="entry name" value="ATPase domain of HSP90 chaperone/DNA topoisomerase II/histidine kinase"/>
    <property type="match status" value="1"/>
</dbReference>
<dbReference type="Pfam" id="PF02518">
    <property type="entry name" value="HATPase_c"/>
    <property type="match status" value="1"/>
</dbReference>
<feature type="transmembrane region" description="Helical" evidence="12">
    <location>
        <begin position="72"/>
        <end position="91"/>
    </location>
</feature>
<keyword evidence="5" id="KW-0808">Transferase</keyword>
<dbReference type="Gene3D" id="6.10.340.10">
    <property type="match status" value="1"/>
</dbReference>
<evidence type="ECO:0000256" key="11">
    <source>
        <dbReference type="SAM" id="MobiDB-lite"/>
    </source>
</evidence>
<accession>A0A261FN64</accession>
<keyword evidence="4" id="KW-0597">Phosphoprotein</keyword>
<dbReference type="FunFam" id="1.10.287.130:FF:000001">
    <property type="entry name" value="Two-component sensor histidine kinase"/>
    <property type="match status" value="1"/>
</dbReference>
<keyword evidence="8 12" id="KW-1133">Transmembrane helix</keyword>
<feature type="region of interest" description="Disordered" evidence="11">
    <location>
        <begin position="678"/>
        <end position="746"/>
    </location>
</feature>
<dbReference type="AlphaFoldDB" id="A0A261FN64"/>
<organism evidence="15 16">
    <name type="scientific">Bifidobacterium myosotis</name>
    <dbReference type="NCBI Taxonomy" id="1630166"/>
    <lineage>
        <taxon>Bacteria</taxon>
        <taxon>Bacillati</taxon>
        <taxon>Actinomycetota</taxon>
        <taxon>Actinomycetes</taxon>
        <taxon>Bifidobacteriales</taxon>
        <taxon>Bifidobacteriaceae</taxon>
        <taxon>Bifidobacterium</taxon>
    </lineage>
</organism>
<feature type="transmembrane region" description="Helical" evidence="12">
    <location>
        <begin position="308"/>
        <end position="331"/>
    </location>
</feature>
<comment type="subcellular location">
    <subcellularLocation>
        <location evidence="2">Cell membrane</location>
    </subcellularLocation>
</comment>
<dbReference type="SUPFAM" id="SSF47384">
    <property type="entry name" value="Homodimeric domain of signal transducing histidine kinase"/>
    <property type="match status" value="1"/>
</dbReference>
<dbReference type="SMART" id="SM00304">
    <property type="entry name" value="HAMP"/>
    <property type="match status" value="1"/>
</dbReference>
<evidence type="ECO:0000256" key="8">
    <source>
        <dbReference type="ARBA" id="ARBA00022989"/>
    </source>
</evidence>
<comment type="caution">
    <text evidence="15">The sequence shown here is derived from an EMBL/GenBank/DDBJ whole genome shotgun (WGS) entry which is preliminary data.</text>
</comment>
<dbReference type="InterPro" id="IPR004358">
    <property type="entry name" value="Sig_transdc_His_kin-like_C"/>
</dbReference>
<dbReference type="InterPro" id="IPR050428">
    <property type="entry name" value="TCS_sensor_his_kinase"/>
</dbReference>
<dbReference type="Proteomes" id="UP000216871">
    <property type="component" value="Unassembled WGS sequence"/>
</dbReference>
<evidence type="ECO:0000256" key="7">
    <source>
        <dbReference type="ARBA" id="ARBA00022777"/>
    </source>
</evidence>
<evidence type="ECO:0000313" key="16">
    <source>
        <dbReference type="Proteomes" id="UP000216871"/>
    </source>
</evidence>
<protein>
    <recommendedName>
        <fullName evidence="3">histidine kinase</fullName>
        <ecNumber evidence="3">2.7.13.3</ecNumber>
    </recommendedName>
</protein>
<dbReference type="SUPFAM" id="SSF158472">
    <property type="entry name" value="HAMP domain-like"/>
    <property type="match status" value="1"/>
</dbReference>
<name>A0A261FN64_9BIFI</name>
<evidence type="ECO:0000256" key="2">
    <source>
        <dbReference type="ARBA" id="ARBA00004236"/>
    </source>
</evidence>